<dbReference type="GO" id="GO:0005179">
    <property type="term" value="F:hormone activity"/>
    <property type="evidence" value="ECO:0007669"/>
    <property type="project" value="InterPro"/>
</dbReference>
<dbReference type="AlphaFoldDB" id="A0A2H1WZT3"/>
<sequence>MKLNLVLLVTVACFWCCEAQSGADYYCGRQLAVKMGNVCNDHMEGKRDAGWWMSTNAVRSLTGFRGKRGISDECCFKPCTLDELLTYCYVYQQY</sequence>
<reference evidence="9" key="1">
    <citation type="submission" date="2016-07" db="EMBL/GenBank/DDBJ databases">
        <authorList>
            <person name="Bretaudeau A."/>
        </authorList>
    </citation>
    <scope>NUCLEOTIDE SEQUENCE</scope>
    <source>
        <strain evidence="9">Rice</strain>
        <tissue evidence="9">Whole body</tissue>
    </source>
</reference>
<evidence type="ECO:0000256" key="3">
    <source>
        <dbReference type="ARBA" id="ARBA00022525"/>
    </source>
</evidence>
<evidence type="ECO:0000256" key="6">
    <source>
        <dbReference type="RuleBase" id="RU000406"/>
    </source>
</evidence>
<evidence type="ECO:0000256" key="1">
    <source>
        <dbReference type="ARBA" id="ARBA00004613"/>
    </source>
</evidence>
<comment type="similarity">
    <text evidence="2 6">Belongs to the insulin family.</text>
</comment>
<dbReference type="PRINTS" id="PR00276">
    <property type="entry name" value="INSULINFAMLY"/>
</dbReference>
<evidence type="ECO:0000256" key="4">
    <source>
        <dbReference type="ARBA" id="ARBA00022685"/>
    </source>
</evidence>
<dbReference type="CDD" id="cd04366">
    <property type="entry name" value="IlGF_insulin_bombyxin_like"/>
    <property type="match status" value="1"/>
</dbReference>
<evidence type="ECO:0000313" key="9">
    <source>
        <dbReference type="EMBL" id="SOQ58561.1"/>
    </source>
</evidence>
<dbReference type="InterPro" id="IPR036438">
    <property type="entry name" value="Insulin-like_sf"/>
</dbReference>
<dbReference type="SMART" id="SM00078">
    <property type="entry name" value="IlGF"/>
    <property type="match status" value="1"/>
</dbReference>
<feature type="domain" description="Insulin-like" evidence="8">
    <location>
        <begin position="24"/>
        <end position="88"/>
    </location>
</feature>
<keyword evidence="3 6" id="KW-0964">Secreted</keyword>
<dbReference type="InterPro" id="IPR022352">
    <property type="entry name" value="Ins/IGF/rlx"/>
</dbReference>
<dbReference type="SUPFAM" id="SSF56994">
    <property type="entry name" value="Insulin-like"/>
    <property type="match status" value="1"/>
</dbReference>
<protein>
    <submittedName>
        <fullName evidence="9">SFRICE_013371</fullName>
    </submittedName>
</protein>
<dbReference type="InterPro" id="IPR016179">
    <property type="entry name" value="Insulin-like"/>
</dbReference>
<dbReference type="PROSITE" id="PS00262">
    <property type="entry name" value="INSULIN"/>
    <property type="match status" value="1"/>
</dbReference>
<dbReference type="InterPro" id="IPR022353">
    <property type="entry name" value="Insulin_CS"/>
</dbReference>
<feature type="signal peptide" evidence="7">
    <location>
        <begin position="1"/>
        <end position="19"/>
    </location>
</feature>
<gene>
    <name evidence="9" type="ORF">SFRICE_013371</name>
</gene>
<dbReference type="GO" id="GO:0005615">
    <property type="term" value="C:extracellular space"/>
    <property type="evidence" value="ECO:0007669"/>
    <property type="project" value="InterPro"/>
</dbReference>
<dbReference type="Pfam" id="PF00049">
    <property type="entry name" value="Insulin"/>
    <property type="match status" value="1"/>
</dbReference>
<dbReference type="Gene3D" id="1.10.100.10">
    <property type="entry name" value="Insulin-like"/>
    <property type="match status" value="1"/>
</dbReference>
<comment type="subcellular location">
    <subcellularLocation>
        <location evidence="1 6">Secreted</location>
    </subcellularLocation>
</comment>
<feature type="chain" id="PRO_5013628391" evidence="7">
    <location>
        <begin position="20"/>
        <end position="94"/>
    </location>
</feature>
<evidence type="ECO:0000256" key="2">
    <source>
        <dbReference type="ARBA" id="ARBA00009034"/>
    </source>
</evidence>
<dbReference type="InterPro" id="IPR017097">
    <property type="entry name" value="Bombyxin"/>
</dbReference>
<keyword evidence="4" id="KW-0165">Cleavage on pair of basic residues</keyword>
<evidence type="ECO:0000259" key="8">
    <source>
        <dbReference type="SMART" id="SM00078"/>
    </source>
</evidence>
<dbReference type="PRINTS" id="PR02003">
    <property type="entry name" value="BOMBYXIN"/>
</dbReference>
<evidence type="ECO:0000256" key="7">
    <source>
        <dbReference type="SAM" id="SignalP"/>
    </source>
</evidence>
<dbReference type="GO" id="GO:0008083">
    <property type="term" value="F:growth factor activity"/>
    <property type="evidence" value="ECO:0007669"/>
    <property type="project" value="InterPro"/>
</dbReference>
<name>A0A2H1WZT3_SPOFR</name>
<keyword evidence="5 7" id="KW-0732">Signal</keyword>
<dbReference type="EMBL" id="ODYU01012310">
    <property type="protein sequence ID" value="SOQ58561.1"/>
    <property type="molecule type" value="Genomic_DNA"/>
</dbReference>
<proteinExistence type="inferred from homology"/>
<evidence type="ECO:0000256" key="5">
    <source>
        <dbReference type="ARBA" id="ARBA00022729"/>
    </source>
</evidence>
<organism evidence="9">
    <name type="scientific">Spodoptera frugiperda</name>
    <name type="common">Fall armyworm</name>
    <dbReference type="NCBI Taxonomy" id="7108"/>
    <lineage>
        <taxon>Eukaryota</taxon>
        <taxon>Metazoa</taxon>
        <taxon>Ecdysozoa</taxon>
        <taxon>Arthropoda</taxon>
        <taxon>Hexapoda</taxon>
        <taxon>Insecta</taxon>
        <taxon>Pterygota</taxon>
        <taxon>Neoptera</taxon>
        <taxon>Endopterygota</taxon>
        <taxon>Lepidoptera</taxon>
        <taxon>Glossata</taxon>
        <taxon>Ditrysia</taxon>
        <taxon>Noctuoidea</taxon>
        <taxon>Noctuidae</taxon>
        <taxon>Amphipyrinae</taxon>
        <taxon>Spodoptera</taxon>
    </lineage>
</organism>
<accession>A0A2H1WZT3</accession>